<dbReference type="PANTHER" id="PTHR23417:SF14">
    <property type="entry name" value="PENTACOTRIPEPTIDE-REPEAT REGION OF PRORP DOMAIN-CONTAINING PROTEIN"/>
    <property type="match status" value="1"/>
</dbReference>
<dbReference type="PANTHER" id="PTHR23417">
    <property type="entry name" value="3-DEOXY-D-MANNO-OCTULOSONIC-ACID TRANSFERASE/TRNA GUANINE-N 7 - -METHYLTRANSFERASE"/>
    <property type="match status" value="1"/>
</dbReference>
<dbReference type="PROSITE" id="PS51625">
    <property type="entry name" value="SAM_MT_TRMB"/>
    <property type="match status" value="1"/>
</dbReference>
<dbReference type="Pfam" id="PF02390">
    <property type="entry name" value="Methyltransf_4"/>
    <property type="match status" value="1"/>
</dbReference>
<evidence type="ECO:0000256" key="2">
    <source>
        <dbReference type="ARBA" id="ARBA00003015"/>
    </source>
</evidence>
<dbReference type="SUPFAM" id="SSF53335">
    <property type="entry name" value="S-adenosyl-L-methionine-dependent methyltransferases"/>
    <property type="match status" value="1"/>
</dbReference>
<protein>
    <recommendedName>
        <fullName evidence="3">tRNA (guanine(46)-N(7))-methyltransferase</fullName>
        <ecNumber evidence="3">2.1.1.33</ecNumber>
    </recommendedName>
</protein>
<proteinExistence type="predicted"/>
<dbReference type="EC" id="2.1.1.33" evidence="3"/>
<dbReference type="GO" id="GO:0008168">
    <property type="term" value="F:methyltransferase activity"/>
    <property type="evidence" value="ECO:0007669"/>
    <property type="project" value="UniProtKB-KW"/>
</dbReference>
<comment type="catalytic activity">
    <reaction evidence="1">
        <text>guanosine(46) in tRNA + S-adenosyl-L-methionine = N(7)-methylguanosine(46) in tRNA + S-adenosyl-L-homocysteine</text>
        <dbReference type="Rhea" id="RHEA:42708"/>
        <dbReference type="Rhea" id="RHEA-COMP:10188"/>
        <dbReference type="Rhea" id="RHEA-COMP:10189"/>
        <dbReference type="ChEBI" id="CHEBI:57856"/>
        <dbReference type="ChEBI" id="CHEBI:59789"/>
        <dbReference type="ChEBI" id="CHEBI:74269"/>
        <dbReference type="ChEBI" id="CHEBI:74480"/>
        <dbReference type="EC" id="2.1.1.33"/>
    </reaction>
</comment>
<keyword evidence="6" id="KW-0949">S-adenosyl-L-methionine</keyword>
<keyword evidence="5" id="KW-0808">Transferase</keyword>
<keyword evidence="9" id="KW-1185">Reference proteome</keyword>
<comment type="caution">
    <text evidence="8">The sequence shown here is derived from an EMBL/GenBank/DDBJ whole genome shotgun (WGS) entry which is preliminary data.</text>
</comment>
<dbReference type="Gene3D" id="3.40.50.150">
    <property type="entry name" value="Vaccinia Virus protein VP39"/>
    <property type="match status" value="1"/>
</dbReference>
<organism evidence="8 9">
    <name type="scientific">Uliginosibacterium paludis</name>
    <dbReference type="NCBI Taxonomy" id="1615952"/>
    <lineage>
        <taxon>Bacteria</taxon>
        <taxon>Pseudomonadati</taxon>
        <taxon>Pseudomonadota</taxon>
        <taxon>Betaproteobacteria</taxon>
        <taxon>Rhodocyclales</taxon>
        <taxon>Zoogloeaceae</taxon>
        <taxon>Uliginosibacterium</taxon>
    </lineage>
</organism>
<dbReference type="InterPro" id="IPR003358">
    <property type="entry name" value="tRNA_(Gua-N-7)_MeTrfase_Trmb"/>
</dbReference>
<evidence type="ECO:0000256" key="7">
    <source>
        <dbReference type="ARBA" id="ARBA00022694"/>
    </source>
</evidence>
<dbReference type="GO" id="GO:0032259">
    <property type="term" value="P:methylation"/>
    <property type="evidence" value="ECO:0007669"/>
    <property type="project" value="UniProtKB-KW"/>
</dbReference>
<dbReference type="CDD" id="cd02440">
    <property type="entry name" value="AdoMet_MTases"/>
    <property type="match status" value="1"/>
</dbReference>
<evidence type="ECO:0000256" key="1">
    <source>
        <dbReference type="ARBA" id="ARBA00000142"/>
    </source>
</evidence>
<dbReference type="InterPro" id="IPR029063">
    <property type="entry name" value="SAM-dependent_MTases_sf"/>
</dbReference>
<evidence type="ECO:0000256" key="3">
    <source>
        <dbReference type="ARBA" id="ARBA00011977"/>
    </source>
</evidence>
<sequence>MMYANSRQIRSAQTAPHEQLTALVLRHRDHPFRKPVSPWNQAAFDEAMLAWGGQAPLILDAGCGVGWSSLQLARLYPDHFVLGVDQSEDRLARGKPGSEDWPANLHFVRADLVDFWRLLAARQIRLARHYILYPNPWPKIGHLARRWHGHAVFPTVLALGGVLESRSNWRLYLEEMAIALNILSGRDARIVGIDAAMPLTLFERKYRDSGQPLYQLLFNEAGQ</sequence>
<evidence type="ECO:0000313" key="8">
    <source>
        <dbReference type="EMBL" id="MET1490195.1"/>
    </source>
</evidence>
<name>A0ABV2CQL2_9RHOO</name>
<evidence type="ECO:0000313" key="9">
    <source>
        <dbReference type="Proteomes" id="UP001548590"/>
    </source>
</evidence>
<evidence type="ECO:0000256" key="6">
    <source>
        <dbReference type="ARBA" id="ARBA00022691"/>
    </source>
</evidence>
<dbReference type="Proteomes" id="UP001548590">
    <property type="component" value="Unassembled WGS sequence"/>
</dbReference>
<dbReference type="RefSeq" id="WP_345924670.1">
    <property type="nucleotide sequence ID" value="NZ_JBDIVF010000001.1"/>
</dbReference>
<keyword evidence="7" id="KW-0819">tRNA processing</keyword>
<comment type="function">
    <text evidence="2">Catalyzes the formation of N(7)-methylguanine at position 46 (m7G46) in tRNA.</text>
</comment>
<reference evidence="8 9" key="1">
    <citation type="submission" date="2024-07" db="EMBL/GenBank/DDBJ databases">
        <title>Uliginosibacterium paludis KCTC:42655.</title>
        <authorList>
            <person name="Kim M.K."/>
        </authorList>
    </citation>
    <scope>NUCLEOTIDE SEQUENCE [LARGE SCALE GENOMIC DNA]</scope>
    <source>
        <strain evidence="8 9">KCTC 42655</strain>
    </source>
</reference>
<accession>A0ABV2CQL2</accession>
<keyword evidence="4 8" id="KW-0489">Methyltransferase</keyword>
<evidence type="ECO:0000256" key="5">
    <source>
        <dbReference type="ARBA" id="ARBA00022679"/>
    </source>
</evidence>
<gene>
    <name evidence="8" type="ORF">ABVT11_10190</name>
</gene>
<evidence type="ECO:0000256" key="4">
    <source>
        <dbReference type="ARBA" id="ARBA00022603"/>
    </source>
</evidence>
<dbReference type="EMBL" id="JBEWLZ010000004">
    <property type="protein sequence ID" value="MET1490195.1"/>
    <property type="molecule type" value="Genomic_DNA"/>
</dbReference>